<dbReference type="PATRIC" id="fig|1188261.3.peg.931"/>
<dbReference type="GO" id="GO:0006310">
    <property type="term" value="P:DNA recombination"/>
    <property type="evidence" value="ECO:0007669"/>
    <property type="project" value="UniProtKB-KW"/>
</dbReference>
<dbReference type="InterPro" id="IPR044068">
    <property type="entry name" value="CB"/>
</dbReference>
<dbReference type="Gene3D" id="1.10.150.130">
    <property type="match status" value="1"/>
</dbReference>
<dbReference type="EMBL" id="ATAE01000008">
    <property type="protein sequence ID" value="ERN54298.1"/>
    <property type="molecule type" value="Genomic_DNA"/>
</dbReference>
<evidence type="ECO:0000256" key="1">
    <source>
        <dbReference type="ARBA" id="ARBA00008857"/>
    </source>
</evidence>
<reference evidence="8 9" key="1">
    <citation type="journal article" date="2013" name="Genome Announc.">
        <title>Genome Sequence of the Extreme Obligate Alkaliphile Bacillus marmarensis Strain DSM 21297.</title>
        <authorList>
            <person name="Wernick D.G."/>
            <person name="Choi K.Y."/>
            <person name="Tat C.A."/>
            <person name="Lafontaine Rivera J.G."/>
            <person name="Liao J.C."/>
        </authorList>
    </citation>
    <scope>NUCLEOTIDE SEQUENCE [LARGE SCALE GENOMIC DNA]</scope>
    <source>
        <strain evidence="8 9">DSM 21297</strain>
    </source>
</reference>
<keyword evidence="2" id="KW-0229">DNA integration</keyword>
<sequence length="301" mass="35374">MLLKFAVEEFIKDRKFKNLTKYSIKMYTQNLNQFYDHCLSTNRIDVTKIKPLDVKGYLYKCQAVGNKVTTINNKTRTLRAFFNFLEEEEIVFNNPMKKIKTGKEITRITVPSDDEIRQIIRYYEDTGYRVGDFLPTRNRFIMVVLISTGLRRRELVEIKWSDIDLAGKSIQIFGKKQQIETVPISNKLSKEIAEYKLYLDFKGIESDYLICNSKGEALQDEAISGLFKKLSKKMDFDYSLSCHKLRHYFCKRLITSGMTTFTVQKLMRHESISITEKYGRMWGNDLAEENNKYNPLNTLDI</sequence>
<dbReference type="InterPro" id="IPR010998">
    <property type="entry name" value="Integrase_recombinase_N"/>
</dbReference>
<keyword evidence="3 5" id="KW-0238">DNA-binding</keyword>
<dbReference type="SUPFAM" id="SSF56349">
    <property type="entry name" value="DNA breaking-rejoining enzymes"/>
    <property type="match status" value="1"/>
</dbReference>
<proteinExistence type="inferred from homology"/>
<accession>U6SRP0</accession>
<evidence type="ECO:0000259" key="7">
    <source>
        <dbReference type="PROSITE" id="PS51900"/>
    </source>
</evidence>
<evidence type="ECO:0000256" key="4">
    <source>
        <dbReference type="ARBA" id="ARBA00023172"/>
    </source>
</evidence>
<dbReference type="Proteomes" id="UP000017170">
    <property type="component" value="Unassembled WGS sequence"/>
</dbReference>
<evidence type="ECO:0008006" key="10">
    <source>
        <dbReference type="Google" id="ProtNLM"/>
    </source>
</evidence>
<evidence type="ECO:0000259" key="6">
    <source>
        <dbReference type="PROSITE" id="PS51898"/>
    </source>
</evidence>
<dbReference type="PROSITE" id="PS51898">
    <property type="entry name" value="TYR_RECOMBINASE"/>
    <property type="match status" value="1"/>
</dbReference>
<dbReference type="Gene3D" id="1.10.443.10">
    <property type="entry name" value="Intergrase catalytic core"/>
    <property type="match status" value="1"/>
</dbReference>
<dbReference type="GO" id="GO:0003677">
    <property type="term" value="F:DNA binding"/>
    <property type="evidence" value="ECO:0007669"/>
    <property type="project" value="UniProtKB-UniRule"/>
</dbReference>
<dbReference type="CDD" id="cd00397">
    <property type="entry name" value="DNA_BRE_C"/>
    <property type="match status" value="1"/>
</dbReference>
<name>U6SRP0_9BACI</name>
<gene>
    <name evidence="8" type="ORF">A33I_07680</name>
</gene>
<keyword evidence="4" id="KW-0233">DNA recombination</keyword>
<dbReference type="PROSITE" id="PS51900">
    <property type="entry name" value="CB"/>
    <property type="match status" value="1"/>
</dbReference>
<evidence type="ECO:0000256" key="2">
    <source>
        <dbReference type="ARBA" id="ARBA00022908"/>
    </source>
</evidence>
<dbReference type="InterPro" id="IPR004107">
    <property type="entry name" value="Integrase_SAM-like_N"/>
</dbReference>
<organism evidence="8 9">
    <name type="scientific">Alkalihalophilus marmarensis DSM 21297</name>
    <dbReference type="NCBI Taxonomy" id="1188261"/>
    <lineage>
        <taxon>Bacteria</taxon>
        <taxon>Bacillati</taxon>
        <taxon>Bacillota</taxon>
        <taxon>Bacilli</taxon>
        <taxon>Bacillales</taxon>
        <taxon>Bacillaceae</taxon>
        <taxon>Alkalihalophilus</taxon>
    </lineage>
</organism>
<feature type="domain" description="Core-binding (CB)" evidence="7">
    <location>
        <begin position="1"/>
        <end position="86"/>
    </location>
</feature>
<dbReference type="InterPro" id="IPR011010">
    <property type="entry name" value="DNA_brk_join_enz"/>
</dbReference>
<evidence type="ECO:0000313" key="9">
    <source>
        <dbReference type="Proteomes" id="UP000017170"/>
    </source>
</evidence>
<dbReference type="Pfam" id="PF02899">
    <property type="entry name" value="Phage_int_SAM_1"/>
    <property type="match status" value="1"/>
</dbReference>
<dbReference type="InterPro" id="IPR013762">
    <property type="entry name" value="Integrase-like_cat_sf"/>
</dbReference>
<comment type="caution">
    <text evidence="8">The sequence shown here is derived from an EMBL/GenBank/DDBJ whole genome shotgun (WGS) entry which is preliminary data.</text>
</comment>
<protein>
    <recommendedName>
        <fullName evidence="10">Integrase/recombinase XerD</fullName>
    </recommendedName>
</protein>
<evidence type="ECO:0000256" key="3">
    <source>
        <dbReference type="ARBA" id="ARBA00023125"/>
    </source>
</evidence>
<dbReference type="PANTHER" id="PTHR30349:SF41">
    <property type="entry name" value="INTEGRASE_RECOMBINASE PROTEIN MJ0367-RELATED"/>
    <property type="match status" value="1"/>
</dbReference>
<dbReference type="InterPro" id="IPR002104">
    <property type="entry name" value="Integrase_catalytic"/>
</dbReference>
<evidence type="ECO:0000313" key="8">
    <source>
        <dbReference type="EMBL" id="ERN54298.1"/>
    </source>
</evidence>
<feature type="domain" description="Tyr recombinase" evidence="6">
    <location>
        <begin position="103"/>
        <end position="291"/>
    </location>
</feature>
<dbReference type="Pfam" id="PF00589">
    <property type="entry name" value="Phage_integrase"/>
    <property type="match status" value="1"/>
</dbReference>
<dbReference type="AlphaFoldDB" id="U6SRP0"/>
<evidence type="ECO:0000256" key="5">
    <source>
        <dbReference type="PROSITE-ProRule" id="PRU01248"/>
    </source>
</evidence>
<dbReference type="InterPro" id="IPR050090">
    <property type="entry name" value="Tyrosine_recombinase_XerCD"/>
</dbReference>
<keyword evidence="9" id="KW-1185">Reference proteome</keyword>
<comment type="similarity">
    <text evidence="1">Belongs to the 'phage' integrase family.</text>
</comment>
<dbReference type="RefSeq" id="WP_022627261.1">
    <property type="nucleotide sequence ID" value="NZ_ATAE01000008.1"/>
</dbReference>
<dbReference type="GO" id="GO:0015074">
    <property type="term" value="P:DNA integration"/>
    <property type="evidence" value="ECO:0007669"/>
    <property type="project" value="UniProtKB-KW"/>
</dbReference>
<dbReference type="PANTHER" id="PTHR30349">
    <property type="entry name" value="PHAGE INTEGRASE-RELATED"/>
    <property type="match status" value="1"/>
</dbReference>